<evidence type="ECO:0000256" key="1">
    <source>
        <dbReference type="ARBA" id="ARBA00009796"/>
    </source>
</evidence>
<evidence type="ECO:0000256" key="4">
    <source>
        <dbReference type="ARBA" id="ARBA00023002"/>
    </source>
</evidence>
<dbReference type="GO" id="GO:0006979">
    <property type="term" value="P:response to oxidative stress"/>
    <property type="evidence" value="ECO:0007669"/>
    <property type="project" value="TreeGrafter"/>
</dbReference>
<dbReference type="FunFam" id="3.30.1020.10:FF:000001">
    <property type="entry name" value="1-Cys peroxiredoxin"/>
    <property type="match status" value="1"/>
</dbReference>
<dbReference type="InterPro" id="IPR036249">
    <property type="entry name" value="Thioredoxin-like_sf"/>
</dbReference>
<dbReference type="PROSITE" id="PS51352">
    <property type="entry name" value="THIOREDOXIN_2"/>
    <property type="match status" value="1"/>
</dbReference>
<accession>A0A1R4EI81</accession>
<sequence length="213" mass="23778">MAHLRLGDDAPNFDAPTTEGDINFYDWAGDNWVVFFSHPADFTPVCTTELGRAAALNGEFQKRGVKPICISVDDVEDHKAWASDIGETQGTALNFPIIGDENKKVAELYDMIHPNAATTHTVRSVFIIDPKKKVRLILTYPASVGRNFDEILRAIDALQLTDEYNVATPVDWKDGDDVIIPPSIKTEDISEKDYPKGFTEIKPYLRTTPQPNK</sequence>
<gene>
    <name evidence="11" type="primary">tsaA_2</name>
    <name evidence="11" type="ORF">A1019T_02215</name>
</gene>
<dbReference type="InterPro" id="IPR045020">
    <property type="entry name" value="PRX_1cys"/>
</dbReference>
<dbReference type="FunFam" id="3.40.30.10:FF:000011">
    <property type="entry name" value="Peroxiredoxin PRX1"/>
    <property type="match status" value="1"/>
</dbReference>
<dbReference type="InterPro" id="IPR024706">
    <property type="entry name" value="Peroxiredoxin_AhpC-typ"/>
</dbReference>
<evidence type="ECO:0000256" key="2">
    <source>
        <dbReference type="ARBA" id="ARBA00022559"/>
    </source>
</evidence>
<keyword evidence="4 11" id="KW-0560">Oxidoreductase</keyword>
<name>A0A1R4EI81_9GAMM</name>
<dbReference type="OrthoDB" id="9812811at2"/>
<evidence type="ECO:0000259" key="10">
    <source>
        <dbReference type="PROSITE" id="PS51352"/>
    </source>
</evidence>
<organism evidence="11 12">
    <name type="scientific">Psychrobacter pasteurii</name>
    <dbReference type="NCBI Taxonomy" id="1945520"/>
    <lineage>
        <taxon>Bacteria</taxon>
        <taxon>Pseudomonadati</taxon>
        <taxon>Pseudomonadota</taxon>
        <taxon>Gammaproteobacteria</taxon>
        <taxon>Moraxellales</taxon>
        <taxon>Moraxellaceae</taxon>
        <taxon>Psychrobacter</taxon>
    </lineage>
</organism>
<dbReference type="GO" id="GO:0042744">
    <property type="term" value="P:hydrogen peroxide catabolic process"/>
    <property type="evidence" value="ECO:0007669"/>
    <property type="project" value="TreeGrafter"/>
</dbReference>
<evidence type="ECO:0000256" key="7">
    <source>
        <dbReference type="ARBA" id="ARBA00032824"/>
    </source>
</evidence>
<dbReference type="PIRSF" id="PIRSF000239">
    <property type="entry name" value="AHPC"/>
    <property type="match status" value="1"/>
</dbReference>
<dbReference type="SUPFAM" id="SSF52833">
    <property type="entry name" value="Thioredoxin-like"/>
    <property type="match status" value="1"/>
</dbReference>
<proteinExistence type="inferred from homology"/>
<reference evidence="12" key="1">
    <citation type="submission" date="2017-02" db="EMBL/GenBank/DDBJ databases">
        <authorList>
            <person name="Mornico D."/>
        </authorList>
    </citation>
    <scope>NUCLEOTIDE SEQUENCE [LARGE SCALE GENOMIC DNA]</scope>
</reference>
<dbReference type="GO" id="GO:0008379">
    <property type="term" value="F:thioredoxin peroxidase activity"/>
    <property type="evidence" value="ECO:0007669"/>
    <property type="project" value="TreeGrafter"/>
</dbReference>
<dbReference type="PANTHER" id="PTHR10681:SF128">
    <property type="entry name" value="THIOREDOXIN-DEPENDENT PEROXIDE REDUCTASE, MITOCHONDRIAL"/>
    <property type="match status" value="1"/>
</dbReference>
<dbReference type="GeneID" id="84620242"/>
<evidence type="ECO:0000313" key="12">
    <source>
        <dbReference type="Proteomes" id="UP000188169"/>
    </source>
</evidence>
<dbReference type="EMBL" id="FUGD01000131">
    <property type="protein sequence ID" value="SJM38225.1"/>
    <property type="molecule type" value="Genomic_DNA"/>
</dbReference>
<dbReference type="CDD" id="cd03016">
    <property type="entry name" value="PRX_1cys"/>
    <property type="match status" value="1"/>
</dbReference>
<keyword evidence="3" id="KW-0049">Antioxidant</keyword>
<dbReference type="InterPro" id="IPR000866">
    <property type="entry name" value="AhpC/TSA"/>
</dbReference>
<dbReference type="STRING" id="1945520.A1019T_02215"/>
<protein>
    <recommendedName>
        <fullName evidence="7">Thioredoxin peroxidase</fullName>
    </recommendedName>
</protein>
<dbReference type="Pfam" id="PF10417">
    <property type="entry name" value="1-cysPrx_C"/>
    <property type="match status" value="1"/>
</dbReference>
<dbReference type="Proteomes" id="UP000188169">
    <property type="component" value="Unassembled WGS sequence"/>
</dbReference>
<dbReference type="InterPro" id="IPR050217">
    <property type="entry name" value="Peroxiredoxin"/>
</dbReference>
<dbReference type="Gene3D" id="3.30.1020.10">
    <property type="entry name" value="Antioxidant, Horf6, Chain A, domain2"/>
    <property type="match status" value="1"/>
</dbReference>
<dbReference type="Pfam" id="PF00578">
    <property type="entry name" value="AhpC-TSA"/>
    <property type="match status" value="1"/>
</dbReference>
<dbReference type="RefSeq" id="WP_007393659.1">
    <property type="nucleotide sequence ID" value="NZ_FUGD01000131.1"/>
</dbReference>
<feature type="domain" description="Thioredoxin" evidence="10">
    <location>
        <begin position="4"/>
        <end position="160"/>
    </location>
</feature>
<dbReference type="Gene3D" id="3.40.30.10">
    <property type="entry name" value="Glutaredoxin"/>
    <property type="match status" value="1"/>
</dbReference>
<evidence type="ECO:0000256" key="9">
    <source>
        <dbReference type="PIRSR" id="PIRSR000239-1"/>
    </source>
</evidence>
<dbReference type="NCBIfam" id="NF009668">
    <property type="entry name" value="PRK13189.1"/>
    <property type="match status" value="1"/>
</dbReference>
<evidence type="ECO:0000256" key="8">
    <source>
        <dbReference type="ARBA" id="ARBA00037420"/>
    </source>
</evidence>
<comment type="similarity">
    <text evidence="1">Belongs to the peroxiredoxin family. AhpC/Prx1 subfamily.</text>
</comment>
<keyword evidence="12" id="KW-1185">Reference proteome</keyword>
<dbReference type="GO" id="GO:0033554">
    <property type="term" value="P:cellular response to stress"/>
    <property type="evidence" value="ECO:0007669"/>
    <property type="project" value="TreeGrafter"/>
</dbReference>
<comment type="function">
    <text evidence="8">Thiol-specific peroxidase that catalyzes the reduction of hydrogen peroxide and organic hydroperoxides to water and alcohols, respectively. Plays a role in cell protection against oxidative stress by detoxifying peroxides.</text>
</comment>
<evidence type="ECO:0000256" key="3">
    <source>
        <dbReference type="ARBA" id="ARBA00022862"/>
    </source>
</evidence>
<evidence type="ECO:0000256" key="5">
    <source>
        <dbReference type="ARBA" id="ARBA00023284"/>
    </source>
</evidence>
<dbReference type="InterPro" id="IPR019479">
    <property type="entry name" value="Peroxiredoxin_C"/>
</dbReference>
<dbReference type="GO" id="GO:0045454">
    <property type="term" value="P:cell redox homeostasis"/>
    <property type="evidence" value="ECO:0007669"/>
    <property type="project" value="TreeGrafter"/>
</dbReference>
<dbReference type="PANTHER" id="PTHR10681">
    <property type="entry name" value="THIOREDOXIN PEROXIDASE"/>
    <property type="match status" value="1"/>
</dbReference>
<evidence type="ECO:0000313" key="11">
    <source>
        <dbReference type="EMBL" id="SJM38225.1"/>
    </source>
</evidence>
<keyword evidence="5" id="KW-0676">Redox-active center</keyword>
<dbReference type="InterPro" id="IPR013766">
    <property type="entry name" value="Thioredoxin_domain"/>
</dbReference>
<evidence type="ECO:0000256" key="6">
    <source>
        <dbReference type="ARBA" id="ARBA00025719"/>
    </source>
</evidence>
<keyword evidence="2 11" id="KW-0575">Peroxidase</keyword>
<dbReference type="GO" id="GO:0005829">
    <property type="term" value="C:cytosol"/>
    <property type="evidence" value="ECO:0007669"/>
    <property type="project" value="TreeGrafter"/>
</dbReference>
<feature type="active site" description="Cysteine sulfenic acid (-SOH) intermediate; for peroxidase activity" evidence="9">
    <location>
        <position position="46"/>
    </location>
</feature>
<comment type="similarity">
    <text evidence="6">Belongs to the peroxiredoxin family. Prx6 subfamily.</text>
</comment>
<dbReference type="AlphaFoldDB" id="A0A1R4EI81"/>